<dbReference type="AlphaFoldDB" id="A0A3Q7HBB0"/>
<dbReference type="EnsemblPlants" id="Solyc07g039382.1.1">
    <property type="protein sequence ID" value="Solyc07g039382.1.1"/>
    <property type="gene ID" value="Solyc07g039382.1"/>
</dbReference>
<dbReference type="Proteomes" id="UP000004994">
    <property type="component" value="Chromosome 7"/>
</dbReference>
<keyword evidence="2" id="KW-1185">Reference proteome</keyword>
<evidence type="ECO:0000313" key="1">
    <source>
        <dbReference type="EnsemblPlants" id="Solyc07g039382.1.1"/>
    </source>
</evidence>
<dbReference type="PANTHER" id="PTHR11439">
    <property type="entry name" value="GAG-POL-RELATED RETROTRANSPOSON"/>
    <property type="match status" value="1"/>
</dbReference>
<reference evidence="1" key="2">
    <citation type="submission" date="2019-01" db="UniProtKB">
        <authorList>
            <consortium name="EnsemblPlants"/>
        </authorList>
    </citation>
    <scope>IDENTIFICATION</scope>
    <source>
        <strain evidence="1">cv. Heinz 1706</strain>
    </source>
</reference>
<accession>A0A3Q7HBB0</accession>
<protein>
    <recommendedName>
        <fullName evidence="3">Reverse transcriptase Ty1/copia-type domain-containing protein</fullName>
    </recommendedName>
</protein>
<organism evidence="1">
    <name type="scientific">Solanum lycopersicum</name>
    <name type="common">Tomato</name>
    <name type="synonym">Lycopersicon esculentum</name>
    <dbReference type="NCBI Taxonomy" id="4081"/>
    <lineage>
        <taxon>Eukaryota</taxon>
        <taxon>Viridiplantae</taxon>
        <taxon>Streptophyta</taxon>
        <taxon>Embryophyta</taxon>
        <taxon>Tracheophyta</taxon>
        <taxon>Spermatophyta</taxon>
        <taxon>Magnoliopsida</taxon>
        <taxon>eudicotyledons</taxon>
        <taxon>Gunneridae</taxon>
        <taxon>Pentapetalae</taxon>
        <taxon>asterids</taxon>
        <taxon>lamiids</taxon>
        <taxon>Solanales</taxon>
        <taxon>Solanaceae</taxon>
        <taxon>Solanoideae</taxon>
        <taxon>Solaneae</taxon>
        <taxon>Solanum</taxon>
        <taxon>Solanum subgen. Lycopersicon</taxon>
    </lineage>
</organism>
<dbReference type="PANTHER" id="PTHR11439:SF444">
    <property type="entry name" value="HELICASE ATP-BINDING DOMAIN-CONTAINING PROTEIN"/>
    <property type="match status" value="1"/>
</dbReference>
<evidence type="ECO:0008006" key="3">
    <source>
        <dbReference type="Google" id="ProtNLM"/>
    </source>
</evidence>
<dbReference type="Gramene" id="Solyc07g039382.1.1">
    <property type="protein sequence ID" value="Solyc07g039382.1.1"/>
    <property type="gene ID" value="Solyc07g039382.1"/>
</dbReference>
<proteinExistence type="predicted"/>
<name>A0A3Q7HBB0_SOLLC</name>
<sequence>MWDKKLLLKFLNIELIQEANDTLHHNFKMKDLGELSYFLDIEFTKSKYGILMIQGKHEDLSNINCNVTIFSYEKTRHLFCCATIEPVRAFPKETTRRCTTHVVKCTKKQPRLRLLMSSMKSRKINAFCDADWTSCIVSSKSITGFRIKISESLNQNTISRSSAKVEFRSMATIVAELVWL</sequence>
<dbReference type="InParanoid" id="A0A3Q7HBB0"/>
<reference evidence="1" key="1">
    <citation type="journal article" date="2012" name="Nature">
        <title>The tomato genome sequence provides insights into fleshy fruit evolution.</title>
        <authorList>
            <consortium name="Tomato Genome Consortium"/>
        </authorList>
    </citation>
    <scope>NUCLEOTIDE SEQUENCE [LARGE SCALE GENOMIC DNA]</scope>
    <source>
        <strain evidence="1">cv. Heinz 1706</strain>
    </source>
</reference>
<evidence type="ECO:0000313" key="2">
    <source>
        <dbReference type="Proteomes" id="UP000004994"/>
    </source>
</evidence>